<evidence type="ECO:0000313" key="6">
    <source>
        <dbReference type="EMBL" id="MCS4279276.1"/>
    </source>
</evidence>
<dbReference type="InterPro" id="IPR058163">
    <property type="entry name" value="LysR-type_TF_proteobact-type"/>
</dbReference>
<proteinExistence type="inferred from homology"/>
<dbReference type="InterPro" id="IPR000847">
    <property type="entry name" value="LysR_HTH_N"/>
</dbReference>
<evidence type="ECO:0000256" key="4">
    <source>
        <dbReference type="ARBA" id="ARBA00023163"/>
    </source>
</evidence>
<dbReference type="PANTHER" id="PTHR30537:SF5">
    <property type="entry name" value="HTH-TYPE TRANSCRIPTIONAL ACTIVATOR TTDR-RELATED"/>
    <property type="match status" value="1"/>
</dbReference>
<dbReference type="CDD" id="cd08422">
    <property type="entry name" value="PBP2_CrgA_like"/>
    <property type="match status" value="1"/>
</dbReference>
<protein>
    <submittedName>
        <fullName evidence="6">DNA-binding transcriptional LysR family regulator</fullName>
    </submittedName>
</protein>
<dbReference type="InterPro" id="IPR036388">
    <property type="entry name" value="WH-like_DNA-bd_sf"/>
</dbReference>
<accession>A0AAW5PHS8</accession>
<dbReference type="Pfam" id="PF03466">
    <property type="entry name" value="LysR_substrate"/>
    <property type="match status" value="1"/>
</dbReference>
<dbReference type="Pfam" id="PF00126">
    <property type="entry name" value="HTH_1"/>
    <property type="match status" value="1"/>
</dbReference>
<dbReference type="SUPFAM" id="SSF53850">
    <property type="entry name" value="Periplasmic binding protein-like II"/>
    <property type="match status" value="1"/>
</dbReference>
<dbReference type="PANTHER" id="PTHR30537">
    <property type="entry name" value="HTH-TYPE TRANSCRIPTIONAL REGULATOR"/>
    <property type="match status" value="1"/>
</dbReference>
<name>A0AAW5PHS8_9GAMM</name>
<dbReference type="GO" id="GO:0043565">
    <property type="term" value="F:sequence-specific DNA binding"/>
    <property type="evidence" value="ECO:0007669"/>
    <property type="project" value="TreeGrafter"/>
</dbReference>
<dbReference type="SUPFAM" id="SSF46785">
    <property type="entry name" value="Winged helix' DNA-binding domain"/>
    <property type="match status" value="1"/>
</dbReference>
<dbReference type="InterPro" id="IPR005119">
    <property type="entry name" value="LysR_subst-bd"/>
</dbReference>
<keyword evidence="2" id="KW-0805">Transcription regulation</keyword>
<reference evidence="6" key="1">
    <citation type="submission" date="2022-08" db="EMBL/GenBank/DDBJ databases">
        <title>Genomic analyses of the natural microbiome of Caenorhabditis elegans.</title>
        <authorList>
            <person name="Samuel B."/>
        </authorList>
    </citation>
    <scope>NUCLEOTIDE SEQUENCE</scope>
    <source>
        <strain evidence="6">BIGb0277</strain>
    </source>
</reference>
<dbReference type="GO" id="GO:0003700">
    <property type="term" value="F:DNA-binding transcription factor activity"/>
    <property type="evidence" value="ECO:0007669"/>
    <property type="project" value="InterPro"/>
</dbReference>
<dbReference type="InterPro" id="IPR036390">
    <property type="entry name" value="WH_DNA-bd_sf"/>
</dbReference>
<dbReference type="EMBL" id="JANUEK010000002">
    <property type="protein sequence ID" value="MCS4279276.1"/>
    <property type="molecule type" value="Genomic_DNA"/>
</dbReference>
<evidence type="ECO:0000256" key="2">
    <source>
        <dbReference type="ARBA" id="ARBA00023015"/>
    </source>
</evidence>
<dbReference type="Gene3D" id="3.40.190.290">
    <property type="match status" value="1"/>
</dbReference>
<evidence type="ECO:0000256" key="1">
    <source>
        <dbReference type="ARBA" id="ARBA00009437"/>
    </source>
</evidence>
<evidence type="ECO:0000313" key="7">
    <source>
        <dbReference type="Proteomes" id="UP001320691"/>
    </source>
</evidence>
<dbReference type="Gene3D" id="1.10.10.10">
    <property type="entry name" value="Winged helix-like DNA-binding domain superfamily/Winged helix DNA-binding domain"/>
    <property type="match status" value="1"/>
</dbReference>
<gene>
    <name evidence="6" type="ORF">M2412_001243</name>
</gene>
<feature type="domain" description="HTH lysR-type" evidence="5">
    <location>
        <begin position="2"/>
        <end position="59"/>
    </location>
</feature>
<sequence length="306" mass="32959">MLDFNDIALFVEVVRCGSFAEAGRRMGMAPNTLSRRIQGLEQALGTRLLQRSTRKLVLTAAGEQFHGHCVEAVDTLGSAGVDLSMGSQEIAGLVRIAAPADFFHFFEMEWVAEFLEQHPKLRLDFILSDAKADLIGDRIDVAFRGGQPQDSAYVGRQILPSGYGGLFASPAYLAARGTPESLQQLGQHEGVCFSQQGGSASWSLVGPDGVDVRVEVATRFSGNTIQALRRAALAGLGIALLPSAIARHDLATGALLPVLPMYRRPGRGMHVLYPSRRHLPLAAAAVIDLVTERLNAALQRHDESPP</sequence>
<dbReference type="AlphaFoldDB" id="A0AAW5PHS8"/>
<keyword evidence="4" id="KW-0804">Transcription</keyword>
<comment type="similarity">
    <text evidence="1">Belongs to the LysR transcriptional regulatory family.</text>
</comment>
<comment type="caution">
    <text evidence="6">The sequence shown here is derived from an EMBL/GenBank/DDBJ whole genome shotgun (WGS) entry which is preliminary data.</text>
</comment>
<dbReference type="FunFam" id="1.10.10.10:FF:000001">
    <property type="entry name" value="LysR family transcriptional regulator"/>
    <property type="match status" value="1"/>
</dbReference>
<evidence type="ECO:0000256" key="3">
    <source>
        <dbReference type="ARBA" id="ARBA00023125"/>
    </source>
</evidence>
<dbReference type="PROSITE" id="PS50931">
    <property type="entry name" value="HTH_LYSR"/>
    <property type="match status" value="1"/>
</dbReference>
<evidence type="ECO:0000259" key="5">
    <source>
        <dbReference type="PROSITE" id="PS50931"/>
    </source>
</evidence>
<keyword evidence="3 6" id="KW-0238">DNA-binding</keyword>
<dbReference type="RefSeq" id="WP_259260041.1">
    <property type="nucleotide sequence ID" value="NZ_JANUEK010000002.1"/>
</dbReference>
<dbReference type="GO" id="GO:0006351">
    <property type="term" value="P:DNA-templated transcription"/>
    <property type="evidence" value="ECO:0007669"/>
    <property type="project" value="TreeGrafter"/>
</dbReference>
<organism evidence="6 7">
    <name type="scientific">Stenotrophomonas rhizophila</name>
    <dbReference type="NCBI Taxonomy" id="216778"/>
    <lineage>
        <taxon>Bacteria</taxon>
        <taxon>Pseudomonadati</taxon>
        <taxon>Pseudomonadota</taxon>
        <taxon>Gammaproteobacteria</taxon>
        <taxon>Lysobacterales</taxon>
        <taxon>Lysobacteraceae</taxon>
        <taxon>Stenotrophomonas</taxon>
    </lineage>
</organism>
<dbReference type="Proteomes" id="UP001320691">
    <property type="component" value="Unassembled WGS sequence"/>
</dbReference>